<dbReference type="GO" id="GO:0005524">
    <property type="term" value="F:ATP binding"/>
    <property type="evidence" value="ECO:0007669"/>
    <property type="project" value="UniProtKB-KW"/>
</dbReference>
<dbReference type="PROSITE" id="PS50045">
    <property type="entry name" value="SIGMA54_INTERACT_4"/>
    <property type="match status" value="1"/>
</dbReference>
<keyword evidence="4" id="KW-0902">Two-component regulatory system</keyword>
<dbReference type="GO" id="GO:0043565">
    <property type="term" value="F:sequence-specific DNA binding"/>
    <property type="evidence" value="ECO:0007669"/>
    <property type="project" value="InterPro"/>
</dbReference>
<feature type="modified residue" description="4-aspartylphosphate" evidence="7">
    <location>
        <position position="54"/>
    </location>
</feature>
<keyword evidence="5" id="KW-0805">Transcription regulation</keyword>
<dbReference type="Gene3D" id="1.10.10.60">
    <property type="entry name" value="Homeodomain-like"/>
    <property type="match status" value="1"/>
</dbReference>
<feature type="domain" description="Sigma-54 factor interaction" evidence="8">
    <location>
        <begin position="144"/>
        <end position="373"/>
    </location>
</feature>
<dbReference type="Pfam" id="PF00158">
    <property type="entry name" value="Sigma54_activat"/>
    <property type="match status" value="1"/>
</dbReference>
<protein>
    <submittedName>
        <fullName evidence="10">Regulatory protein AtoC</fullName>
    </submittedName>
</protein>
<dbReference type="Proteomes" id="UP000593737">
    <property type="component" value="Chromosome"/>
</dbReference>
<dbReference type="Pfam" id="PF02954">
    <property type="entry name" value="HTH_8"/>
    <property type="match status" value="1"/>
</dbReference>
<dbReference type="Pfam" id="PF25601">
    <property type="entry name" value="AAA_lid_14"/>
    <property type="match status" value="1"/>
</dbReference>
<accession>A0A7S8FEP2</accession>
<dbReference type="Gene3D" id="3.40.50.2300">
    <property type="match status" value="1"/>
</dbReference>
<evidence type="ECO:0000256" key="6">
    <source>
        <dbReference type="ARBA" id="ARBA00023163"/>
    </source>
</evidence>
<dbReference type="InterPro" id="IPR003593">
    <property type="entry name" value="AAA+_ATPase"/>
</dbReference>
<evidence type="ECO:0000259" key="8">
    <source>
        <dbReference type="PROSITE" id="PS50045"/>
    </source>
</evidence>
<evidence type="ECO:0000256" key="1">
    <source>
        <dbReference type="ARBA" id="ARBA00022553"/>
    </source>
</evidence>
<organism evidence="10 11">
    <name type="scientific">Candidatus Nitrospira kreftii</name>
    <dbReference type="NCBI Taxonomy" id="2652173"/>
    <lineage>
        <taxon>Bacteria</taxon>
        <taxon>Pseudomonadati</taxon>
        <taxon>Nitrospirota</taxon>
        <taxon>Nitrospiria</taxon>
        <taxon>Nitrospirales</taxon>
        <taxon>Nitrospiraceae</taxon>
        <taxon>Nitrospira</taxon>
    </lineage>
</organism>
<evidence type="ECO:0000256" key="2">
    <source>
        <dbReference type="ARBA" id="ARBA00022741"/>
    </source>
</evidence>
<dbReference type="InterPro" id="IPR001789">
    <property type="entry name" value="Sig_transdc_resp-reg_receiver"/>
</dbReference>
<proteinExistence type="predicted"/>
<reference evidence="10 11" key="1">
    <citation type="journal article" date="2020" name="ISME J.">
        <title>Enrichment and physiological characterization of a novel comammox Nitrospira indicates ammonium inhibition of complete nitrification.</title>
        <authorList>
            <person name="Sakoula D."/>
            <person name="Koch H."/>
            <person name="Frank J."/>
            <person name="Jetten M.S.M."/>
            <person name="van Kessel M.A.H.J."/>
            <person name="Lucker S."/>
        </authorList>
    </citation>
    <scope>NUCLEOTIDE SEQUENCE [LARGE SCALE GENOMIC DNA]</scope>
    <source>
        <strain evidence="10">Comreactor17</strain>
    </source>
</reference>
<dbReference type="GO" id="GO:0006355">
    <property type="term" value="P:regulation of DNA-templated transcription"/>
    <property type="evidence" value="ECO:0007669"/>
    <property type="project" value="InterPro"/>
</dbReference>
<dbReference type="PANTHER" id="PTHR32071">
    <property type="entry name" value="TRANSCRIPTIONAL REGULATORY PROTEIN"/>
    <property type="match status" value="1"/>
</dbReference>
<dbReference type="FunFam" id="3.40.50.2300:FF:000018">
    <property type="entry name" value="DNA-binding transcriptional regulator NtrC"/>
    <property type="match status" value="1"/>
</dbReference>
<dbReference type="InterPro" id="IPR002078">
    <property type="entry name" value="Sigma_54_int"/>
</dbReference>
<dbReference type="Pfam" id="PF00072">
    <property type="entry name" value="Response_reg"/>
    <property type="match status" value="1"/>
</dbReference>
<dbReference type="CDD" id="cd00009">
    <property type="entry name" value="AAA"/>
    <property type="match status" value="1"/>
</dbReference>
<dbReference type="PROSITE" id="PS00688">
    <property type="entry name" value="SIGMA54_INTERACT_3"/>
    <property type="match status" value="1"/>
</dbReference>
<dbReference type="SMART" id="SM00448">
    <property type="entry name" value="REC"/>
    <property type="match status" value="1"/>
</dbReference>
<dbReference type="GO" id="GO:0000160">
    <property type="term" value="P:phosphorelay signal transduction system"/>
    <property type="evidence" value="ECO:0007669"/>
    <property type="project" value="UniProtKB-KW"/>
</dbReference>
<feature type="domain" description="Response regulatory" evidence="9">
    <location>
        <begin position="5"/>
        <end position="119"/>
    </location>
</feature>
<dbReference type="InterPro" id="IPR025662">
    <property type="entry name" value="Sigma_54_int_dom_ATP-bd_1"/>
</dbReference>
<evidence type="ECO:0000256" key="4">
    <source>
        <dbReference type="ARBA" id="ARBA00023012"/>
    </source>
</evidence>
<dbReference type="PANTHER" id="PTHR32071:SF113">
    <property type="entry name" value="ALGINATE BIOSYNTHESIS TRANSCRIPTIONAL REGULATORY PROTEIN ALGB"/>
    <property type="match status" value="1"/>
</dbReference>
<keyword evidence="6" id="KW-0804">Transcription</keyword>
<keyword evidence="2" id="KW-0547">Nucleotide-binding</keyword>
<dbReference type="PROSITE" id="PS00675">
    <property type="entry name" value="SIGMA54_INTERACT_1"/>
    <property type="match status" value="1"/>
</dbReference>
<evidence type="ECO:0000259" key="9">
    <source>
        <dbReference type="PROSITE" id="PS50110"/>
    </source>
</evidence>
<name>A0A7S8FEP2_9BACT</name>
<dbReference type="SMART" id="SM00382">
    <property type="entry name" value="AAA"/>
    <property type="match status" value="1"/>
</dbReference>
<evidence type="ECO:0000313" key="10">
    <source>
        <dbReference type="EMBL" id="QPD04435.1"/>
    </source>
</evidence>
<dbReference type="SUPFAM" id="SSF52172">
    <property type="entry name" value="CheY-like"/>
    <property type="match status" value="1"/>
</dbReference>
<dbReference type="Gene3D" id="1.10.8.60">
    <property type="match status" value="1"/>
</dbReference>
<sequence length="498" mass="54700">MRNPNILIVDDDADTQAQLRGVLSKEGYTIDTVATGQAALGLVTRQIPDLVMSDLNMPELDGLSLLGELRSRGYDMPIILMTACGSLKTAVDGIRAGAFDYISKPFILDDLRLIVRRALQLSQLSREKVQPEEQLRNPIRSETLVGSSPAVVSVYKSIARVAQTESTVLLEGESGTGKELIARAIHANSARHAAPFVTIDGGALTETLLESELFGHERGAFTGAVGVKKGLLEKAHLGTCFLDEVADLSPALQGKLLRVIQEREFRRVGGTTTMTVDVRIIAASKKNLSSLVQGGSFREDLYYRLNVVTLRIPPLRERMEDIPLLAQYFVHRYGGSKRKRVTGISAEAMSVLTRYSWPGNVRELEHAIEQAVALTPHPIINPEDLPHVVQAAPEQAVAQARGWVTLAELERAHILRVLKHYDQDLGRSATILGIHRKTLLRKLRQFGLADGPRTTYVHPDILSAPLPTDSTSILFNPQESDHCSPHSIHHSFSGLPMQ</sequence>
<dbReference type="AlphaFoldDB" id="A0A7S8FEP2"/>
<dbReference type="SUPFAM" id="SSF46689">
    <property type="entry name" value="Homeodomain-like"/>
    <property type="match status" value="1"/>
</dbReference>
<dbReference type="InterPro" id="IPR002197">
    <property type="entry name" value="HTH_Fis"/>
</dbReference>
<gene>
    <name evidence="10" type="ORF">Nkreftii_002209</name>
</gene>
<evidence type="ECO:0000256" key="7">
    <source>
        <dbReference type="PROSITE-ProRule" id="PRU00169"/>
    </source>
</evidence>
<dbReference type="EMBL" id="CP047423">
    <property type="protein sequence ID" value="QPD04435.1"/>
    <property type="molecule type" value="Genomic_DNA"/>
</dbReference>
<dbReference type="FunFam" id="3.40.50.300:FF:000006">
    <property type="entry name" value="DNA-binding transcriptional regulator NtrC"/>
    <property type="match status" value="1"/>
</dbReference>
<evidence type="ECO:0000313" key="11">
    <source>
        <dbReference type="Proteomes" id="UP000593737"/>
    </source>
</evidence>
<keyword evidence="1 7" id="KW-0597">Phosphoprotein</keyword>
<dbReference type="PROSITE" id="PS50110">
    <property type="entry name" value="RESPONSE_REGULATORY"/>
    <property type="match status" value="1"/>
</dbReference>
<dbReference type="InterPro" id="IPR025944">
    <property type="entry name" value="Sigma_54_int_dom_CS"/>
</dbReference>
<dbReference type="InterPro" id="IPR027417">
    <property type="entry name" value="P-loop_NTPase"/>
</dbReference>
<dbReference type="KEGG" id="nkf:Nkreftii_002209"/>
<evidence type="ECO:0000256" key="5">
    <source>
        <dbReference type="ARBA" id="ARBA00023015"/>
    </source>
</evidence>
<dbReference type="InterPro" id="IPR058031">
    <property type="entry name" value="AAA_lid_NorR"/>
</dbReference>
<dbReference type="SUPFAM" id="SSF52540">
    <property type="entry name" value="P-loop containing nucleoside triphosphate hydrolases"/>
    <property type="match status" value="1"/>
</dbReference>
<keyword evidence="3" id="KW-0067">ATP-binding</keyword>
<dbReference type="InterPro" id="IPR011006">
    <property type="entry name" value="CheY-like_superfamily"/>
</dbReference>
<dbReference type="Gene3D" id="3.40.50.300">
    <property type="entry name" value="P-loop containing nucleotide triphosphate hydrolases"/>
    <property type="match status" value="1"/>
</dbReference>
<evidence type="ECO:0000256" key="3">
    <source>
        <dbReference type="ARBA" id="ARBA00022840"/>
    </source>
</evidence>
<dbReference type="InterPro" id="IPR009057">
    <property type="entry name" value="Homeodomain-like_sf"/>
</dbReference>